<evidence type="ECO:0000313" key="3">
    <source>
        <dbReference type="Proteomes" id="UP001611383"/>
    </source>
</evidence>
<dbReference type="Gene3D" id="2.130.10.130">
    <property type="entry name" value="Integrin alpha, N-terminal"/>
    <property type="match status" value="1"/>
</dbReference>
<dbReference type="EMBL" id="CP043494">
    <property type="protein sequence ID" value="WNG48186.1"/>
    <property type="molecule type" value="Genomic_DNA"/>
</dbReference>
<dbReference type="Pfam" id="PF13031">
    <property type="entry name" value="DUF3892"/>
    <property type="match status" value="1"/>
</dbReference>
<name>A0ABY9WYF7_9BACT</name>
<dbReference type="Proteomes" id="UP001611383">
    <property type="component" value="Chromosome"/>
</dbReference>
<dbReference type="InterPro" id="IPR028994">
    <property type="entry name" value="Integrin_alpha_N"/>
</dbReference>
<dbReference type="SUPFAM" id="SSF89372">
    <property type="entry name" value="Fucose-specific lectin"/>
    <property type="match status" value="1"/>
</dbReference>
<keyword evidence="3" id="KW-1185">Reference proteome</keyword>
<reference evidence="2 3" key="1">
    <citation type="submission" date="2019-08" db="EMBL/GenBank/DDBJ databases">
        <title>Archangium and Cystobacter genomes.</title>
        <authorList>
            <person name="Chen I.-C.K."/>
            <person name="Wielgoss S."/>
        </authorList>
    </citation>
    <scope>NUCLEOTIDE SEQUENCE [LARGE SCALE GENOMIC DNA]</scope>
    <source>
        <strain evidence="2 3">Cbm 6</strain>
    </source>
</reference>
<organism evidence="2 3">
    <name type="scientific">Archangium minus</name>
    <dbReference type="NCBI Taxonomy" id="83450"/>
    <lineage>
        <taxon>Bacteria</taxon>
        <taxon>Pseudomonadati</taxon>
        <taxon>Myxococcota</taxon>
        <taxon>Myxococcia</taxon>
        <taxon>Myxococcales</taxon>
        <taxon>Cystobacterineae</taxon>
        <taxon>Archangiaceae</taxon>
        <taxon>Archangium</taxon>
    </lineage>
</organism>
<feature type="region of interest" description="Disordered" evidence="1">
    <location>
        <begin position="1701"/>
        <end position="1723"/>
    </location>
</feature>
<evidence type="ECO:0000313" key="2">
    <source>
        <dbReference type="EMBL" id="WNG48186.1"/>
    </source>
</evidence>
<dbReference type="SUPFAM" id="SSF69318">
    <property type="entry name" value="Integrin alpha N-terminal domain"/>
    <property type="match status" value="1"/>
</dbReference>
<dbReference type="RefSeq" id="WP_395805396.1">
    <property type="nucleotide sequence ID" value="NZ_CP043494.1"/>
</dbReference>
<sequence length="1723" mass="181600">MNEGVVRFLPWVREGLVSGLPAANAVEDALPARAGVPLSLEVTPSAGDRTPVSGGRTARVFGPGDVTALDVSQVIRVYPSSDADGCEPNGLAAIEFDRPDLPWLFTPAGPDARGRLRPWLVLVVVPWGPDLLEPASGPGLARLTCPAAELPDLSESWAWAHAQCFVLSGESVDSVLAGAPDRTLSRLLCPRRLVADTAYLAAIVPAFEAGRRAGLGLPLESHEDGPLVDAWTPGQSAPVTLPVYHHWRFRTGAEGDFETLVRKLRPRELPDDVGMRMVDVTAAGSGLPSAGMLGFEGALRAVGGLPTPWPEALRGPWRTTLRALLDPSGTRLSPPVHGAVHAGPAGRPAQVPAEGAQPHWLRELNLDPRYRAAASLGASVIREHQEDLAAAAWEQAAALVEANAQLRTAQLARAASDVVYNKRLSGAASTALVASERAAVPEGSPQAGVLLSVTQPVHGGVAGSGGTTVANQLAASPSVQAAVSPAFRRVTRPRGPLARRLGSSEASRSRVAAAAPIGVRALIDLATTSLSVVPPAALPEGGSALEQLSADPSAPVRLRDITAQVLRDVSASTLKVRKTSGEVAAEKGAELVAMVSPGVISTPPGGSIGGNRFFVGTTDGRLFERLYVDGHGIWRDHGQPPGGAKVGYELLAIRGDLSVFVTSTDGRIFRRHIDTGHQWGWEAIPNPPGVTFASGGILINYNELLVVSSDGRLFVLQMGSVPYSWLDLGRPHVSHGAAGTPAFGGTGAQVTTATGRLFTKVRGYFGGEWMSWSDLQATQSLRPGPWMGEQGFWATTTGGQVLFYNNAIMGSGWYPTAALSPAAVSAPGGGFDGHAVVVTSDGGLAELTGSSWTKFGPPPGGLAAAARPGGYTNTPDGQRVHVRTQTGRLAALRRVGLASTWEDYGFPADSGGSGGLNDLPVADVRWAPQLGALSSLLVARLANPAPYQVQVEYRVARELGLDGQPTGGWDPTPRTAPATYEASVGIGVAAADLNGSGRPDLVVLTVSQMHWFGEQRGYAGYQIGWELGIDGSPTGGWSEVKKLPDPLPLGLGEADLALADLDGDGKLELILAYVAGSGENTRLYYRIGWGLQSDGSVAGGWSHSIEVPIQPGQVSGVGVAIADMDDDDMPDLVISLLRRDAVTGKSSMAYLIGRKLNRRGHVVGGWTPLITVGGAPLSGYSVGMGLAVADFTGTRRPDLLVFFSAGSPLRSFYRIGYDVGPDGTAWSWSADIEVAPSFPTGGPLAVTLTDLDPRLVAERARMRERFLTAATRHQTYLAPAQAKAAETPPTGIDVPAVASTLRGSLDPERTVVESTLARVPVAHNTPATGEPGADVLRPLLAGVSFPQPTYELLRRISKDALLPGVEKIPPDSITLLRANPAFIEAFLVGMNTEMSREMLWREFPADPRHTYFRQFWDVRGAVSAGAPLTDIPPIASWDGGPLGSHATGVGGAGEGNLLLVIRGELLRRYPSTRLSACRAAWDPAQPGRRILTSTEVQPIFSGWHAPDLLLFGFPLSARQARGSTTDPGWFFILRENLAAVRFGLDDPPAHSSGSAELPASWNDVHWGHVVPTEVPAGRAVHAVIGGAPVAGHTLEGVRYGYNSAHQALVVTQRPVMVALHASDMIGDLDDGWQVTHIRTLDAADPYERIRELAGVRPDGAPWRLPVAEAIAAVERGEYFYVRSTGGDAARIHVVHRANGTRHLRTGPDDEPTNNLLSLPEILP</sequence>
<dbReference type="InterPro" id="IPR024997">
    <property type="entry name" value="DUF3892"/>
</dbReference>
<evidence type="ECO:0000256" key="1">
    <source>
        <dbReference type="SAM" id="MobiDB-lite"/>
    </source>
</evidence>
<proteinExistence type="predicted"/>
<gene>
    <name evidence="2" type="ORF">F0U60_31655</name>
</gene>
<accession>A0ABY9WYF7</accession>
<protein>
    <submittedName>
        <fullName evidence="2">DUF3892 domain-containing protein</fullName>
    </submittedName>
</protein>